<accession>A0A5P3AVR9</accession>
<evidence type="ECO:0000313" key="1">
    <source>
        <dbReference type="EMBL" id="QEW37822.1"/>
    </source>
</evidence>
<dbReference type="Proteomes" id="UP000326091">
    <property type="component" value="Chromosome"/>
</dbReference>
<reference evidence="1 2" key="1">
    <citation type="submission" date="2019-09" db="EMBL/GenBank/DDBJ databases">
        <title>Commensal-derived Metabolites Govern Vibrio cholerae Pathogenesis in Host.</title>
        <authorList>
            <person name="Yoon S.S."/>
            <person name="Yoon M.Y."/>
        </authorList>
    </citation>
    <scope>NUCLEOTIDE SEQUENCE [LARGE SCALE GENOMIC DNA]</scope>
    <source>
        <strain evidence="1 2">VIC01</strain>
    </source>
</reference>
<gene>
    <name evidence="1" type="ORF">VIC01_03420</name>
</gene>
<protein>
    <submittedName>
        <fullName evidence="1">Uncharacterized protein</fullName>
    </submittedName>
</protein>
<dbReference type="AlphaFoldDB" id="A0A5P3AVR9"/>
<proteinExistence type="predicted"/>
<organism evidence="1 2">
    <name type="scientific">Phocaeicola vulgatus</name>
    <name type="common">Bacteroides vulgatus</name>
    <dbReference type="NCBI Taxonomy" id="821"/>
    <lineage>
        <taxon>Bacteria</taxon>
        <taxon>Pseudomonadati</taxon>
        <taxon>Bacteroidota</taxon>
        <taxon>Bacteroidia</taxon>
        <taxon>Bacteroidales</taxon>
        <taxon>Bacteroidaceae</taxon>
        <taxon>Phocaeicola</taxon>
    </lineage>
</organism>
<sequence>MPMSTTKGIDKLGERQYHIGVNIEFNIERDSL</sequence>
<name>A0A5P3AVR9_PHOVU</name>
<evidence type="ECO:0000313" key="2">
    <source>
        <dbReference type="Proteomes" id="UP000326091"/>
    </source>
</evidence>
<dbReference type="EMBL" id="CP043529">
    <property type="protein sequence ID" value="QEW37822.1"/>
    <property type="molecule type" value="Genomic_DNA"/>
</dbReference>